<keyword evidence="2" id="KW-0813">Transport</keyword>
<dbReference type="PANTHER" id="PTHR30061">
    <property type="entry name" value="MALTOSE-BINDING PERIPLASMIC PROTEIN"/>
    <property type="match status" value="1"/>
</dbReference>
<dbReference type="OrthoDB" id="9762335at2"/>
<comment type="similarity">
    <text evidence="1">Belongs to the bacterial solute-binding protein 1 family.</text>
</comment>
<dbReference type="PROSITE" id="PS51318">
    <property type="entry name" value="TAT"/>
    <property type="match status" value="1"/>
</dbReference>
<dbReference type="GO" id="GO:1901982">
    <property type="term" value="F:maltose binding"/>
    <property type="evidence" value="ECO:0007669"/>
    <property type="project" value="TreeGrafter"/>
</dbReference>
<dbReference type="GO" id="GO:0055052">
    <property type="term" value="C:ATP-binding cassette (ABC) transporter complex, substrate-binding subunit-containing"/>
    <property type="evidence" value="ECO:0007669"/>
    <property type="project" value="TreeGrafter"/>
</dbReference>
<reference evidence="5 6" key="2">
    <citation type="submission" date="2019-05" db="EMBL/GenBank/DDBJ databases">
        <title>Glycomyces buryatensis sp. nov.</title>
        <authorList>
            <person name="Nikitina E."/>
        </authorList>
    </citation>
    <scope>NUCLEOTIDE SEQUENCE [LARGE SCALE GENOMIC DNA]</scope>
    <source>
        <strain evidence="5 6">18</strain>
    </source>
</reference>
<protein>
    <submittedName>
        <fullName evidence="5">Extracellular solute-binding protein</fullName>
    </submittedName>
</protein>
<evidence type="ECO:0000256" key="1">
    <source>
        <dbReference type="ARBA" id="ARBA00008520"/>
    </source>
</evidence>
<dbReference type="AlphaFoldDB" id="A0A4S8PUL9"/>
<evidence type="ECO:0000313" key="5">
    <source>
        <dbReference type="EMBL" id="THV35200.1"/>
    </source>
</evidence>
<sequence>MQRRNLMKLAAASGGAALAGPALAACTTTSGGSADGELALWSQAAGSPAEVEVTEAIIKDFNGSQDTYKASFEPFPQEVYNDTVNAAALSGDLPDLLTVDGPNVPNWAWAGHLQPLDLSTELTDKFLPTVLGKFQGELYAVGHWEAACSIFARQSVLDAADVRVPTMESPWTREEFDDALQRVVADGAYQWAIDFSTADTGEWFPYAYSPFLQSFGGDLINRDTYLSAEGALNGPEALAWGQWFQGLFTSGLANVESPVGAEDFMQGKAAMAFHGNWGALAAMDLYDDMLFLPPPDFGNGPKIGGGSWQWAVTSTADTAGATSWLETAFSDEYVAEFCNQTGQIPATDAAAELTEHYGTDGDLRMLVDYSKAYAVLRPETPAYTVIASVFSQYAGNIVHGGDVQEALDAAVAEIDADIESNSGYGF</sequence>
<comment type="caution">
    <text evidence="5">The sequence shown here is derived from an EMBL/GenBank/DDBJ whole genome shotgun (WGS) entry which is preliminary data.</text>
</comment>
<dbReference type="PANTHER" id="PTHR30061:SF50">
    <property type="entry name" value="MALTOSE_MALTODEXTRIN-BINDING PERIPLASMIC PROTEIN"/>
    <property type="match status" value="1"/>
</dbReference>
<reference evidence="6" key="1">
    <citation type="submission" date="2019-04" db="EMBL/GenBank/DDBJ databases">
        <title>Nocardioides xinjiangensis sp. nov.</title>
        <authorList>
            <person name="Liu S."/>
        </authorList>
    </citation>
    <scope>NUCLEOTIDE SEQUENCE [LARGE SCALE GENOMIC DNA]</scope>
    <source>
        <strain evidence="6">18</strain>
    </source>
</reference>
<gene>
    <name evidence="5" type="ORF">FAB82_23330</name>
</gene>
<dbReference type="Pfam" id="PF13416">
    <property type="entry name" value="SBP_bac_8"/>
    <property type="match status" value="1"/>
</dbReference>
<feature type="signal peptide" evidence="4">
    <location>
        <begin position="1"/>
        <end position="24"/>
    </location>
</feature>
<dbReference type="Proteomes" id="UP000308760">
    <property type="component" value="Unassembled WGS sequence"/>
</dbReference>
<dbReference type="SUPFAM" id="SSF53850">
    <property type="entry name" value="Periplasmic binding protein-like II"/>
    <property type="match status" value="1"/>
</dbReference>
<dbReference type="Gene3D" id="3.40.190.10">
    <property type="entry name" value="Periplasmic binding protein-like II"/>
    <property type="match status" value="1"/>
</dbReference>
<keyword evidence="6" id="KW-1185">Reference proteome</keyword>
<feature type="chain" id="PRO_5020929701" evidence="4">
    <location>
        <begin position="25"/>
        <end position="426"/>
    </location>
</feature>
<proteinExistence type="inferred from homology"/>
<accession>A0A4S8PUL9</accession>
<dbReference type="RefSeq" id="WP_136536971.1">
    <property type="nucleotide sequence ID" value="NZ_STGY01000076.1"/>
</dbReference>
<dbReference type="GO" id="GO:0042956">
    <property type="term" value="P:maltodextrin transmembrane transport"/>
    <property type="evidence" value="ECO:0007669"/>
    <property type="project" value="TreeGrafter"/>
</dbReference>
<dbReference type="InterPro" id="IPR006311">
    <property type="entry name" value="TAT_signal"/>
</dbReference>
<evidence type="ECO:0000256" key="4">
    <source>
        <dbReference type="SAM" id="SignalP"/>
    </source>
</evidence>
<evidence type="ECO:0000256" key="3">
    <source>
        <dbReference type="ARBA" id="ARBA00022729"/>
    </source>
</evidence>
<evidence type="ECO:0000256" key="2">
    <source>
        <dbReference type="ARBA" id="ARBA00022448"/>
    </source>
</evidence>
<dbReference type="PROSITE" id="PS51257">
    <property type="entry name" value="PROKAR_LIPOPROTEIN"/>
    <property type="match status" value="1"/>
</dbReference>
<dbReference type="InterPro" id="IPR006059">
    <property type="entry name" value="SBP"/>
</dbReference>
<keyword evidence="3 4" id="KW-0732">Signal</keyword>
<evidence type="ECO:0000313" key="6">
    <source>
        <dbReference type="Proteomes" id="UP000308760"/>
    </source>
</evidence>
<name>A0A4S8PUL9_9ACTN</name>
<organism evidence="5 6">
    <name type="scientific">Glycomyces buryatensis</name>
    <dbReference type="NCBI Taxonomy" id="2570927"/>
    <lineage>
        <taxon>Bacteria</taxon>
        <taxon>Bacillati</taxon>
        <taxon>Actinomycetota</taxon>
        <taxon>Actinomycetes</taxon>
        <taxon>Glycomycetales</taxon>
        <taxon>Glycomycetaceae</taxon>
        <taxon>Glycomyces</taxon>
    </lineage>
</organism>
<dbReference type="GO" id="GO:0015768">
    <property type="term" value="P:maltose transport"/>
    <property type="evidence" value="ECO:0007669"/>
    <property type="project" value="TreeGrafter"/>
</dbReference>
<dbReference type="EMBL" id="STGY01000076">
    <property type="protein sequence ID" value="THV35200.1"/>
    <property type="molecule type" value="Genomic_DNA"/>
</dbReference>